<keyword evidence="3" id="KW-0479">Metal-binding</keyword>
<dbReference type="InterPro" id="IPR001128">
    <property type="entry name" value="Cyt_P450"/>
</dbReference>
<dbReference type="CDD" id="cd11067">
    <property type="entry name" value="CYP152"/>
    <property type="match status" value="1"/>
</dbReference>
<dbReference type="PRINTS" id="PR00463">
    <property type="entry name" value="EP450I"/>
</dbReference>
<evidence type="ECO:0000256" key="1">
    <source>
        <dbReference type="ARBA" id="ARBA00010617"/>
    </source>
</evidence>
<dbReference type="EMBL" id="JACSQO010000003">
    <property type="protein sequence ID" value="MBD7944248.1"/>
    <property type="molecule type" value="Genomic_DNA"/>
</dbReference>
<keyword evidence="2" id="KW-0349">Heme</keyword>
<dbReference type="InterPro" id="IPR050705">
    <property type="entry name" value="Cytochrome_P450_3A"/>
</dbReference>
<dbReference type="InterPro" id="IPR036396">
    <property type="entry name" value="Cyt_P450_sf"/>
</dbReference>
<gene>
    <name evidence="6" type="ORF">H9650_08965</name>
</gene>
<keyword evidence="4" id="KW-0560">Oxidoreductase</keyword>
<dbReference type="PANTHER" id="PTHR24302">
    <property type="entry name" value="CYTOCHROME P450 FAMILY 3"/>
    <property type="match status" value="1"/>
</dbReference>
<comment type="caution">
    <text evidence="6">The sequence shown here is derived from an EMBL/GenBank/DDBJ whole genome shotgun (WGS) entry which is preliminary data.</text>
</comment>
<proteinExistence type="inferred from homology"/>
<evidence type="ECO:0000256" key="4">
    <source>
        <dbReference type="ARBA" id="ARBA00023002"/>
    </source>
</evidence>
<evidence type="ECO:0000256" key="5">
    <source>
        <dbReference type="ARBA" id="ARBA00023004"/>
    </source>
</evidence>
<name>A0ABR8R8Y2_9BACI</name>
<dbReference type="SUPFAM" id="SSF48264">
    <property type="entry name" value="Cytochrome P450"/>
    <property type="match status" value="1"/>
</dbReference>
<keyword evidence="5" id="KW-0408">Iron</keyword>
<dbReference type="Proteomes" id="UP000640786">
    <property type="component" value="Unassembled WGS sequence"/>
</dbReference>
<comment type="similarity">
    <text evidence="1">Belongs to the cytochrome P450 family.</text>
</comment>
<dbReference type="PANTHER" id="PTHR24302:SF15">
    <property type="entry name" value="FATTY-ACID PEROXYGENASE"/>
    <property type="match status" value="1"/>
</dbReference>
<sequence>MTNSSQMPKEEGLDHSLTLLREGYMYLANRRKSFASNIFETRLLGQKAICLGGEEASKLFYDNDKFMRNGAAPKRLQKTLFGEGGVQTLDEEEHRNRKTMFMSIMTPSHLEHLKSLTHKYWDLKGSEWEQKEQINLYDESRELLCQLACEWAGVPLNESELKKRTEQLTKLFESASALGPEHWMGRHARKELEDWVGEMVEQVRNKELSPREGSALYNFSIHRDIDGKLLDKEIVAVEVLNIIRPIVAISVYITFTGLAVHQYPENKSRLLKNEEQFQQMFVQEVRRFYPFFPMAVARVKKDFIWNNFQFEKGTLTLLDLYGTNHDPNLWDNPEVFNPERFEGWDESPFSFIPQGGGDFNMGHRCAGEWVTIEVMKVSLQYLSNKLDYEIPNQDLSYSMVSIPSLPHSKFIMANVRSKPQ</sequence>
<evidence type="ECO:0000256" key="3">
    <source>
        <dbReference type="ARBA" id="ARBA00022723"/>
    </source>
</evidence>
<keyword evidence="7" id="KW-1185">Reference proteome</keyword>
<organism evidence="6 7">
    <name type="scientific">Psychrobacillus faecigallinarum</name>
    <dbReference type="NCBI Taxonomy" id="2762235"/>
    <lineage>
        <taxon>Bacteria</taxon>
        <taxon>Bacillati</taxon>
        <taxon>Bacillota</taxon>
        <taxon>Bacilli</taxon>
        <taxon>Bacillales</taxon>
        <taxon>Bacillaceae</taxon>
        <taxon>Psychrobacillus</taxon>
    </lineage>
</organism>
<dbReference type="Pfam" id="PF00067">
    <property type="entry name" value="p450"/>
    <property type="match status" value="1"/>
</dbReference>
<evidence type="ECO:0000256" key="2">
    <source>
        <dbReference type="ARBA" id="ARBA00022617"/>
    </source>
</evidence>
<dbReference type="Gene3D" id="1.10.630.10">
    <property type="entry name" value="Cytochrome P450"/>
    <property type="match status" value="1"/>
</dbReference>
<dbReference type="InterPro" id="IPR002401">
    <property type="entry name" value="Cyt_P450_E_grp-I"/>
</dbReference>
<reference evidence="6 7" key="1">
    <citation type="submission" date="2020-08" db="EMBL/GenBank/DDBJ databases">
        <title>A Genomic Blueprint of the Chicken Gut Microbiome.</title>
        <authorList>
            <person name="Gilroy R."/>
            <person name="Ravi A."/>
            <person name="Getino M."/>
            <person name="Pursley I."/>
            <person name="Horton D.L."/>
            <person name="Alikhan N.-F."/>
            <person name="Baker D."/>
            <person name="Gharbi K."/>
            <person name="Hall N."/>
            <person name="Watson M."/>
            <person name="Adriaenssens E.M."/>
            <person name="Foster-Nyarko E."/>
            <person name="Jarju S."/>
            <person name="Secka A."/>
            <person name="Antonio M."/>
            <person name="Oren A."/>
            <person name="Chaudhuri R."/>
            <person name="La Ragione R.M."/>
            <person name="Hildebrand F."/>
            <person name="Pallen M.J."/>
        </authorList>
    </citation>
    <scope>NUCLEOTIDE SEQUENCE [LARGE SCALE GENOMIC DNA]</scope>
    <source>
        <strain evidence="6 7">Sa2BUA9</strain>
    </source>
</reference>
<evidence type="ECO:0000313" key="6">
    <source>
        <dbReference type="EMBL" id="MBD7944248.1"/>
    </source>
</evidence>
<protein>
    <submittedName>
        <fullName evidence="6">Cytochrome P450</fullName>
    </submittedName>
</protein>
<dbReference type="RefSeq" id="WP_144538459.1">
    <property type="nucleotide sequence ID" value="NZ_JACSQO010000003.1"/>
</dbReference>
<accession>A0ABR8R8Y2</accession>
<evidence type="ECO:0000313" key="7">
    <source>
        <dbReference type="Proteomes" id="UP000640786"/>
    </source>
</evidence>